<evidence type="ECO:0000313" key="4">
    <source>
        <dbReference type="Proteomes" id="UP001218638"/>
    </source>
</evidence>
<protein>
    <submittedName>
        <fullName evidence="3">Glycosyltransferase family 2 protein</fullName>
    </submittedName>
</protein>
<proteinExistence type="predicted"/>
<keyword evidence="1" id="KW-0812">Transmembrane</keyword>
<dbReference type="CDD" id="cd04179">
    <property type="entry name" value="DPM_DPG-synthase_like"/>
    <property type="match status" value="1"/>
</dbReference>
<dbReference type="KEGG" id="slom:PXH66_13025"/>
<organism evidence="3 4">
    <name type="scientific">Synoicihabitans lomoniglobus</name>
    <dbReference type="NCBI Taxonomy" id="2909285"/>
    <lineage>
        <taxon>Bacteria</taxon>
        <taxon>Pseudomonadati</taxon>
        <taxon>Verrucomicrobiota</taxon>
        <taxon>Opitutia</taxon>
        <taxon>Opitutales</taxon>
        <taxon>Opitutaceae</taxon>
        <taxon>Synoicihabitans</taxon>
    </lineage>
</organism>
<evidence type="ECO:0000256" key="1">
    <source>
        <dbReference type="SAM" id="Phobius"/>
    </source>
</evidence>
<dbReference type="RefSeq" id="WP_330928605.1">
    <property type="nucleotide sequence ID" value="NZ_CP119075.1"/>
</dbReference>
<accession>A0AAE9ZY02</accession>
<evidence type="ECO:0000259" key="2">
    <source>
        <dbReference type="Pfam" id="PF00535"/>
    </source>
</evidence>
<reference evidence="3" key="1">
    <citation type="submission" date="2023-03" db="EMBL/GenBank/DDBJ databases">
        <title>Lomoglobus Profundus gen. nov., sp. nov., a novel member of the phylum Verrucomicrobia, isolated from deep-marine sediment of South China Sea.</title>
        <authorList>
            <person name="Ahmad T."/>
            <person name="Ishaq S.E."/>
            <person name="Wang F."/>
        </authorList>
    </citation>
    <scope>NUCLEOTIDE SEQUENCE</scope>
    <source>
        <strain evidence="3">LMO-M01</strain>
    </source>
</reference>
<gene>
    <name evidence="3" type="ORF">PXH66_13025</name>
</gene>
<dbReference type="InterPro" id="IPR029044">
    <property type="entry name" value="Nucleotide-diphossugar_trans"/>
</dbReference>
<evidence type="ECO:0000313" key="3">
    <source>
        <dbReference type="EMBL" id="WED63253.1"/>
    </source>
</evidence>
<dbReference type="Pfam" id="PF00535">
    <property type="entry name" value="Glycos_transf_2"/>
    <property type="match status" value="1"/>
</dbReference>
<feature type="transmembrane region" description="Helical" evidence="1">
    <location>
        <begin position="269"/>
        <end position="294"/>
    </location>
</feature>
<sequence length="330" mass="35656">MKLIIQIPCFNEAAALPATLADLPRVVEGFDTVEWLVIDDGSTDDTSGVARLLGVDHVIRLPQNSGLAHAFAAGLDAAVERGADVIVNTDADNQYCAADLPALTTPILKGVADIVIGARPIDSIAHFSPVKKILQRFGSFITRSLSRTDVQDAPSGYRAFSREAARKLNVFSSYTYTLETIIQAGQNGMAVVSVPVRVNGVTRPSRLVKSIPSYVKRSMLTMLHIFVVYRPMTFFFTVGGLVGGAGLLLGLRFFYFFLIGEGGGHVQSVILSALLLGSGLLLWVLALVADLIAVNRRLLEQANWRIGRLEDQLRSAMPTDAASPRAHQPE</sequence>
<dbReference type="InterPro" id="IPR050256">
    <property type="entry name" value="Glycosyltransferase_2"/>
</dbReference>
<dbReference type="EMBL" id="CP119075">
    <property type="protein sequence ID" value="WED63253.1"/>
    <property type="molecule type" value="Genomic_DNA"/>
</dbReference>
<keyword evidence="4" id="KW-1185">Reference proteome</keyword>
<dbReference type="Proteomes" id="UP001218638">
    <property type="component" value="Chromosome"/>
</dbReference>
<dbReference type="InterPro" id="IPR001173">
    <property type="entry name" value="Glyco_trans_2-like"/>
</dbReference>
<dbReference type="SUPFAM" id="SSF53448">
    <property type="entry name" value="Nucleotide-diphospho-sugar transferases"/>
    <property type="match status" value="1"/>
</dbReference>
<feature type="domain" description="Glycosyltransferase 2-like" evidence="2">
    <location>
        <begin position="7"/>
        <end position="167"/>
    </location>
</feature>
<name>A0AAE9ZY02_9BACT</name>
<dbReference type="AlphaFoldDB" id="A0AAE9ZY02"/>
<dbReference type="PANTHER" id="PTHR48090:SF7">
    <property type="entry name" value="RFBJ PROTEIN"/>
    <property type="match status" value="1"/>
</dbReference>
<keyword evidence="1" id="KW-0472">Membrane</keyword>
<dbReference type="PANTHER" id="PTHR48090">
    <property type="entry name" value="UNDECAPRENYL-PHOSPHATE 4-DEOXY-4-FORMAMIDO-L-ARABINOSE TRANSFERASE-RELATED"/>
    <property type="match status" value="1"/>
</dbReference>
<dbReference type="Gene3D" id="3.90.550.10">
    <property type="entry name" value="Spore Coat Polysaccharide Biosynthesis Protein SpsA, Chain A"/>
    <property type="match status" value="1"/>
</dbReference>
<feature type="transmembrane region" description="Helical" evidence="1">
    <location>
        <begin position="232"/>
        <end position="257"/>
    </location>
</feature>
<keyword evidence="1" id="KW-1133">Transmembrane helix</keyword>